<proteinExistence type="predicted"/>
<dbReference type="OrthoDB" id="7314499at2"/>
<feature type="domain" description="Hydantoinase/oxoprolinase N-terminal" evidence="2">
    <location>
        <begin position="4"/>
        <end position="179"/>
    </location>
</feature>
<dbReference type="GO" id="GO:0017168">
    <property type="term" value="F:5-oxoprolinase (ATP-hydrolyzing) activity"/>
    <property type="evidence" value="ECO:0007669"/>
    <property type="project" value="TreeGrafter"/>
</dbReference>
<evidence type="ECO:0000313" key="4">
    <source>
        <dbReference type="EMBL" id="GEP57893.1"/>
    </source>
</evidence>
<dbReference type="EMBL" id="BKAJ01000089">
    <property type="protein sequence ID" value="GEP57893.1"/>
    <property type="molecule type" value="Genomic_DNA"/>
</dbReference>
<dbReference type="InterPro" id="IPR043129">
    <property type="entry name" value="ATPase_NBD"/>
</dbReference>
<dbReference type="SUPFAM" id="SSF53067">
    <property type="entry name" value="Actin-like ATPase domain"/>
    <property type="match status" value="1"/>
</dbReference>
<gene>
    <name evidence="4" type="primary">hyuA_1</name>
    <name evidence="4" type="ORF">RSO01_50590</name>
</gene>
<organism evidence="4 5">
    <name type="scientific">Reyranella soli</name>
    <dbReference type="NCBI Taxonomy" id="1230389"/>
    <lineage>
        <taxon>Bacteria</taxon>
        <taxon>Pseudomonadati</taxon>
        <taxon>Pseudomonadota</taxon>
        <taxon>Alphaproteobacteria</taxon>
        <taxon>Hyphomicrobiales</taxon>
        <taxon>Reyranellaceae</taxon>
        <taxon>Reyranella</taxon>
    </lineage>
</organism>
<dbReference type="InterPro" id="IPR008040">
    <property type="entry name" value="Hydant_A_N"/>
</dbReference>
<dbReference type="InterPro" id="IPR049517">
    <property type="entry name" value="ACX-like_C"/>
</dbReference>
<dbReference type="GO" id="GO:0006749">
    <property type="term" value="P:glutathione metabolic process"/>
    <property type="evidence" value="ECO:0007669"/>
    <property type="project" value="TreeGrafter"/>
</dbReference>
<evidence type="ECO:0000313" key="5">
    <source>
        <dbReference type="Proteomes" id="UP000321058"/>
    </source>
</evidence>
<feature type="domain" description="Hydantoinase A/oxoprolinase" evidence="1">
    <location>
        <begin position="203"/>
        <end position="489"/>
    </location>
</feature>
<dbReference type="InterPro" id="IPR002821">
    <property type="entry name" value="Hydantoinase_A"/>
</dbReference>
<evidence type="ECO:0000259" key="1">
    <source>
        <dbReference type="Pfam" id="PF01968"/>
    </source>
</evidence>
<accession>A0A512NG14</accession>
<dbReference type="Pfam" id="PF01968">
    <property type="entry name" value="Hydantoinase_A"/>
    <property type="match status" value="1"/>
</dbReference>
<dbReference type="InterPro" id="IPR045079">
    <property type="entry name" value="Oxoprolinase-like"/>
</dbReference>
<feature type="domain" description="Acetophenone carboxylase-like C-terminal" evidence="3">
    <location>
        <begin position="506"/>
        <end position="671"/>
    </location>
</feature>
<dbReference type="AlphaFoldDB" id="A0A512NG14"/>
<name>A0A512NG14_9HYPH</name>
<comment type="caution">
    <text evidence="4">The sequence shown here is derived from an EMBL/GenBank/DDBJ whole genome shotgun (WGS) entry which is preliminary data.</text>
</comment>
<dbReference type="Pfam" id="PF05378">
    <property type="entry name" value="Hydant_A_N"/>
    <property type="match status" value="1"/>
</dbReference>
<dbReference type="PANTHER" id="PTHR11365">
    <property type="entry name" value="5-OXOPROLINASE RELATED"/>
    <property type="match status" value="1"/>
</dbReference>
<dbReference type="Proteomes" id="UP000321058">
    <property type="component" value="Unassembled WGS sequence"/>
</dbReference>
<evidence type="ECO:0000259" key="2">
    <source>
        <dbReference type="Pfam" id="PF05378"/>
    </source>
</evidence>
<dbReference type="PANTHER" id="PTHR11365:SF23">
    <property type="entry name" value="HYPOTHETICAL 5-OXOPROLINASE (EUROFUNG)-RELATED"/>
    <property type="match status" value="1"/>
</dbReference>
<dbReference type="RefSeq" id="WP_147152603.1">
    <property type="nucleotide sequence ID" value="NZ_BKAJ01000089.1"/>
</dbReference>
<sequence>MSYRIGVDIGGTFADFCALDETTGRLATLKVLSTPQEPGREVITGLAELGSRFGIQPSDIGYFTHGTTVGINSVIQRKGIRLCLFTTENFVDVLELARLKMPDPYHLMSSRAEPLITRDRVLAVRERMLADGTVDRPLDHASLREALDQAIALGAEGIVLGLLHSYRNPAHEREAARLIGQWAPKMPVFCSSDVWPIIREYERTATATIHGYVQPPVARYLTALQAALKQAGVTAEAMVTKSNGGVMTAELGKSACLQMLLSGTAAGVIGAGFVARQAGVDKILSLDIGGTSADVAIIVDGTPTYGTGEMVGDFPIYIPTVSVTSIGDGGGSIAKVSEFGILTVGPESAGSTPGPACYGRGGTRPTMTDAFATCGIIGHGNIGYDAVSVDVEKARAAIGTVASKLGRGLEQTAEAIIQVAVSGMYREVGKLASRQGIDPRDFTLLAFGGAGPMMGCFLARELGMHQVLIPTAPGVLSALGGLVADVKNDFISTAYYPLSADELPRLKADFDHLAKRASTWITEEQRFTGSYVLQPAADMRYLGQSFEIEVPLQLEWITAGDIERIAAAFHAEHDRLYGHSSAATPIHMVSLRMVVVGGSPQPKAAAEPLRTGAPVPAKQIDVYLDGAWRKVPLYRRADLGHGHRLASPCVVAQEDTTICVPEGFTGAVDAYGNILLSLGQ</sequence>
<evidence type="ECO:0000259" key="3">
    <source>
        <dbReference type="Pfam" id="PF19278"/>
    </source>
</evidence>
<dbReference type="GO" id="GO:0005829">
    <property type="term" value="C:cytosol"/>
    <property type="evidence" value="ECO:0007669"/>
    <property type="project" value="TreeGrafter"/>
</dbReference>
<protein>
    <submittedName>
        <fullName evidence="4">Hydantoinase</fullName>
    </submittedName>
</protein>
<reference evidence="4 5" key="1">
    <citation type="submission" date="2019-07" db="EMBL/GenBank/DDBJ databases">
        <title>Whole genome shotgun sequence of Reyranella soli NBRC 108950.</title>
        <authorList>
            <person name="Hosoyama A."/>
            <person name="Uohara A."/>
            <person name="Ohji S."/>
            <person name="Ichikawa N."/>
        </authorList>
    </citation>
    <scope>NUCLEOTIDE SEQUENCE [LARGE SCALE GENOMIC DNA]</scope>
    <source>
        <strain evidence="4 5">NBRC 108950</strain>
    </source>
</reference>
<dbReference type="Pfam" id="PF19278">
    <property type="entry name" value="Hydant_A_C"/>
    <property type="match status" value="1"/>
</dbReference>
<keyword evidence="5" id="KW-1185">Reference proteome</keyword>